<feature type="region of interest" description="Disordered" evidence="1">
    <location>
        <begin position="1"/>
        <end position="39"/>
    </location>
</feature>
<dbReference type="GO" id="GO:0045503">
    <property type="term" value="F:dynein light chain binding"/>
    <property type="evidence" value="ECO:0007669"/>
    <property type="project" value="InterPro"/>
</dbReference>
<evidence type="ECO:0000313" key="3">
    <source>
        <dbReference type="Proteomes" id="UP000673691"/>
    </source>
</evidence>
<evidence type="ECO:0000313" key="2">
    <source>
        <dbReference type="EMBL" id="KAG5462355.1"/>
    </source>
</evidence>
<proteinExistence type="predicted"/>
<organism evidence="2 3">
    <name type="scientific">Olpidium bornovanus</name>
    <dbReference type="NCBI Taxonomy" id="278681"/>
    <lineage>
        <taxon>Eukaryota</taxon>
        <taxon>Fungi</taxon>
        <taxon>Fungi incertae sedis</taxon>
        <taxon>Olpidiomycota</taxon>
        <taxon>Olpidiomycotina</taxon>
        <taxon>Olpidiomycetes</taxon>
        <taxon>Olpidiales</taxon>
        <taxon>Olpidiaceae</taxon>
        <taxon>Olpidium</taxon>
    </lineage>
</organism>
<comment type="caution">
    <text evidence="2">The sequence shown here is derived from an EMBL/GenBank/DDBJ whole genome shotgun (WGS) entry which is preliminary data.</text>
</comment>
<dbReference type="Gene3D" id="2.130.10.10">
    <property type="entry name" value="YVTN repeat-like/Quinoprotein amine dehydrogenase"/>
    <property type="match status" value="1"/>
</dbReference>
<dbReference type="GO" id="GO:0005868">
    <property type="term" value="C:cytoplasmic dynein complex"/>
    <property type="evidence" value="ECO:0007669"/>
    <property type="project" value="InterPro"/>
</dbReference>
<dbReference type="AlphaFoldDB" id="A0A8H7ZZU2"/>
<sequence length="248" mass="26833">MQAEDWLVDDKWSQAPPEGVLDCGSSATEKSERKTRASSIAEQMEEVKAKIRKFNRYTKKLDSDNLLRILVCEGEPVCCKYVASRSHIVVAGTRDGGVVVWNLREASRGSSAHSVKPSSSSVVTADRKGNVIGIQRPSYNTEGQYTDQKHHASAICKLALMPTATAVGSARGLTAACSVALASVDTSGFVQLWVLTELADADLAAVESDLGMAPLACKVFDARSSRNVRTGDLQANRRQARDLWYTIA</sequence>
<dbReference type="GO" id="GO:0042073">
    <property type="term" value="P:intraciliary transport"/>
    <property type="evidence" value="ECO:0007669"/>
    <property type="project" value="InterPro"/>
</dbReference>
<reference evidence="2 3" key="1">
    <citation type="journal article" name="Sci. Rep.">
        <title>Genome-scale phylogenetic analyses confirm Olpidium as the closest living zoosporic fungus to the non-flagellated, terrestrial fungi.</title>
        <authorList>
            <person name="Chang Y."/>
            <person name="Rochon D."/>
            <person name="Sekimoto S."/>
            <person name="Wang Y."/>
            <person name="Chovatia M."/>
            <person name="Sandor L."/>
            <person name="Salamov A."/>
            <person name="Grigoriev I.V."/>
            <person name="Stajich J.E."/>
            <person name="Spatafora J.W."/>
        </authorList>
    </citation>
    <scope>NUCLEOTIDE SEQUENCE [LARGE SCALE GENOMIC DNA]</scope>
    <source>
        <strain evidence="2">S191</strain>
    </source>
</reference>
<dbReference type="PANTHER" id="PTHR16022:SF0">
    <property type="entry name" value="CYTOPLASMIC DYNEIN 2 INTERMEDIATE CHAIN 1"/>
    <property type="match status" value="1"/>
</dbReference>
<name>A0A8H7ZZU2_9FUNG</name>
<gene>
    <name evidence="2" type="ORF">BJ554DRAFT_5328</name>
</gene>
<keyword evidence="3" id="KW-1185">Reference proteome</keyword>
<dbReference type="OrthoDB" id="2162425at2759"/>
<dbReference type="PANTHER" id="PTHR16022">
    <property type="entry name" value="WD REPEAT DOMAIN 60"/>
    <property type="match status" value="1"/>
</dbReference>
<dbReference type="GO" id="GO:0045504">
    <property type="term" value="F:dynein heavy chain binding"/>
    <property type="evidence" value="ECO:0007669"/>
    <property type="project" value="InterPro"/>
</dbReference>
<dbReference type="InterPro" id="IPR036322">
    <property type="entry name" value="WD40_repeat_dom_sf"/>
</dbReference>
<evidence type="ECO:0000256" key="1">
    <source>
        <dbReference type="SAM" id="MobiDB-lite"/>
    </source>
</evidence>
<dbReference type="InterPro" id="IPR015943">
    <property type="entry name" value="WD40/YVTN_repeat-like_dom_sf"/>
</dbReference>
<dbReference type="Proteomes" id="UP000673691">
    <property type="component" value="Unassembled WGS sequence"/>
</dbReference>
<protein>
    <submittedName>
        <fullName evidence="2">Uncharacterized protein</fullName>
    </submittedName>
</protein>
<dbReference type="GO" id="GO:0005929">
    <property type="term" value="C:cilium"/>
    <property type="evidence" value="ECO:0007669"/>
    <property type="project" value="GOC"/>
</dbReference>
<dbReference type="InterPro" id="IPR042505">
    <property type="entry name" value="DYNC2I1"/>
</dbReference>
<accession>A0A8H7ZZU2</accession>
<dbReference type="EMBL" id="JAEFCI010002257">
    <property type="protein sequence ID" value="KAG5462355.1"/>
    <property type="molecule type" value="Genomic_DNA"/>
</dbReference>
<dbReference type="SUPFAM" id="SSF50978">
    <property type="entry name" value="WD40 repeat-like"/>
    <property type="match status" value="1"/>
</dbReference>